<dbReference type="EMBL" id="JACOIK010000001">
    <property type="protein sequence ID" value="MBD1431368.1"/>
    <property type="molecule type" value="Genomic_DNA"/>
</dbReference>
<organism evidence="1 2">
    <name type="scientific">Sphingobacterium micropteri</name>
    <dbReference type="NCBI Taxonomy" id="2763501"/>
    <lineage>
        <taxon>Bacteria</taxon>
        <taxon>Pseudomonadati</taxon>
        <taxon>Bacteroidota</taxon>
        <taxon>Sphingobacteriia</taxon>
        <taxon>Sphingobacteriales</taxon>
        <taxon>Sphingobacteriaceae</taxon>
        <taxon>Sphingobacterium</taxon>
    </lineage>
</organism>
<dbReference type="Proteomes" id="UP000602759">
    <property type="component" value="Unassembled WGS sequence"/>
</dbReference>
<keyword evidence="2" id="KW-1185">Reference proteome</keyword>
<protein>
    <recommendedName>
        <fullName evidence="3">Leucine-rich repeat domain-containing protein</fullName>
    </recommendedName>
</protein>
<reference evidence="1 2" key="1">
    <citation type="submission" date="2020-08" db="EMBL/GenBank/DDBJ databases">
        <title>Sphingobacterium sp. DN00404 isolated from aquaculture water.</title>
        <authorList>
            <person name="Zhang M."/>
        </authorList>
    </citation>
    <scope>NUCLEOTIDE SEQUENCE [LARGE SCALE GENOMIC DNA]</scope>
    <source>
        <strain evidence="1 2">DN00404</strain>
    </source>
</reference>
<gene>
    <name evidence="1" type="ORF">H8B06_00900</name>
</gene>
<dbReference type="RefSeq" id="WP_190992392.1">
    <property type="nucleotide sequence ID" value="NZ_JACOIK010000001.1"/>
</dbReference>
<evidence type="ECO:0000313" key="2">
    <source>
        <dbReference type="Proteomes" id="UP000602759"/>
    </source>
</evidence>
<proteinExistence type="predicted"/>
<dbReference type="PROSITE" id="PS51257">
    <property type="entry name" value="PROKAR_LIPOPROTEIN"/>
    <property type="match status" value="1"/>
</dbReference>
<sequence length="551" mass="61900">MNKISIFLLTISFLAVLSCTKERLIIQENELEFDENSSEYQTYQAERAMEYIRMFRFEKLGDIFNKLNDPAVLKNLQDSLHKYRGIAETQALYVVTPGNDSLFFIPPENNSNPTLGDEVWLGTNFLANYTKMPNARGVVQGFKNYPKTTLFYFYNHLGTGIKGLEEMPDMKRFTWGVSPTDFARAYPDQEFEYVPLQADLSGSHKLEEILIFGIQLGNITYPQHKLKSFSNSNNGLGGGLKMPSGSLDGLWVEKMVVGGEADPDFTMAGTKTDNLTFYAAVRTFDVSKSEIKTLTATQAEKLILHTGMENLTANLVEKSTLPDGLKTLTLSARNLKENLTFPKSLKSLALNNYTFEPAFTDLDQMDTLKMSFSTNNDYIGSDYNTLKINTLKLPASLRHIALNNGGYYQFDMDGVQFPQSLQSIYISARIKAGTWDLSNLTNLKELQIYTTTIRDGDIDLKLPASIEKINFSSTTLAINTLDLSRTTNLNYMHLGTLGGDNTVTLILPPNLNEHALINASNYFGGYKPVNLKTGSTIINKPSWFDQYVTYY</sequence>
<evidence type="ECO:0008006" key="3">
    <source>
        <dbReference type="Google" id="ProtNLM"/>
    </source>
</evidence>
<name>A0ABR7YJK0_9SPHI</name>
<accession>A0ABR7YJK0</accession>
<evidence type="ECO:0000313" key="1">
    <source>
        <dbReference type="EMBL" id="MBD1431368.1"/>
    </source>
</evidence>
<comment type="caution">
    <text evidence="1">The sequence shown here is derived from an EMBL/GenBank/DDBJ whole genome shotgun (WGS) entry which is preliminary data.</text>
</comment>
<dbReference type="SUPFAM" id="SSF52058">
    <property type="entry name" value="L domain-like"/>
    <property type="match status" value="1"/>
</dbReference>